<feature type="domain" description="FecR protein" evidence="2">
    <location>
        <begin position="191"/>
        <end position="287"/>
    </location>
</feature>
<keyword evidence="1" id="KW-1133">Transmembrane helix</keyword>
<name>A0A1W2AA21_9SPHI</name>
<dbReference type="PANTHER" id="PTHR30273">
    <property type="entry name" value="PERIPLASMIC SIGNAL SENSOR AND SIGMA FACTOR ACTIVATOR FECR-RELATED"/>
    <property type="match status" value="1"/>
</dbReference>
<evidence type="ECO:0000256" key="1">
    <source>
        <dbReference type="SAM" id="Phobius"/>
    </source>
</evidence>
<feature type="transmembrane region" description="Helical" evidence="1">
    <location>
        <begin position="93"/>
        <end position="114"/>
    </location>
</feature>
<dbReference type="PANTHER" id="PTHR30273:SF2">
    <property type="entry name" value="PROTEIN FECR"/>
    <property type="match status" value="1"/>
</dbReference>
<keyword evidence="5" id="KW-1185">Reference proteome</keyword>
<dbReference type="GO" id="GO:0016989">
    <property type="term" value="F:sigma factor antagonist activity"/>
    <property type="evidence" value="ECO:0007669"/>
    <property type="project" value="TreeGrafter"/>
</dbReference>
<proteinExistence type="predicted"/>
<dbReference type="InterPro" id="IPR012373">
    <property type="entry name" value="Ferrdict_sens_TM"/>
</dbReference>
<dbReference type="Gene3D" id="2.60.120.1440">
    <property type="match status" value="1"/>
</dbReference>
<dbReference type="Proteomes" id="UP000192678">
    <property type="component" value="Unassembled WGS sequence"/>
</dbReference>
<dbReference type="Pfam" id="PF04773">
    <property type="entry name" value="FecR"/>
    <property type="match status" value="1"/>
</dbReference>
<accession>A0A1W2AA21</accession>
<dbReference type="AlphaFoldDB" id="A0A1W2AA21"/>
<keyword evidence="1" id="KW-0472">Membrane</keyword>
<evidence type="ECO:0000313" key="5">
    <source>
        <dbReference type="Proteomes" id="UP000192678"/>
    </source>
</evidence>
<dbReference type="STRING" id="475255.SAMN04488101_101347"/>
<dbReference type="Gene3D" id="3.55.50.30">
    <property type="match status" value="1"/>
</dbReference>
<protein>
    <submittedName>
        <fullName evidence="4">FecR family protein</fullName>
    </submittedName>
</protein>
<dbReference type="Pfam" id="PF16344">
    <property type="entry name" value="FecR_C"/>
    <property type="match status" value="1"/>
</dbReference>
<feature type="domain" description="Protein FecR C-terminal" evidence="3">
    <location>
        <begin position="327"/>
        <end position="395"/>
    </location>
</feature>
<reference evidence="4 5" key="1">
    <citation type="submission" date="2017-04" db="EMBL/GenBank/DDBJ databases">
        <authorList>
            <person name="Afonso C.L."/>
            <person name="Miller P.J."/>
            <person name="Scott M.A."/>
            <person name="Spackman E."/>
            <person name="Goraichik I."/>
            <person name="Dimitrov K.M."/>
            <person name="Suarez D.L."/>
            <person name="Swayne D.E."/>
        </authorList>
    </citation>
    <scope>NUCLEOTIDE SEQUENCE [LARGE SCALE GENOMIC DNA]</scope>
    <source>
        <strain evidence="4 5">DSM 19625</strain>
    </source>
</reference>
<dbReference type="EMBL" id="FWYB01000001">
    <property type="protein sequence ID" value="SMC57494.1"/>
    <property type="molecule type" value="Genomic_DNA"/>
</dbReference>
<organism evidence="4 5">
    <name type="scientific">Pedobacter nyackensis</name>
    <dbReference type="NCBI Taxonomy" id="475255"/>
    <lineage>
        <taxon>Bacteria</taxon>
        <taxon>Pseudomonadati</taxon>
        <taxon>Bacteroidota</taxon>
        <taxon>Sphingobacteriia</taxon>
        <taxon>Sphingobacteriales</taxon>
        <taxon>Sphingobacteriaceae</taxon>
        <taxon>Pedobacter</taxon>
    </lineage>
</organism>
<dbReference type="InterPro" id="IPR006860">
    <property type="entry name" value="FecR"/>
</dbReference>
<dbReference type="RefSeq" id="WP_084286927.1">
    <property type="nucleotide sequence ID" value="NZ_FWYB01000001.1"/>
</dbReference>
<keyword evidence="1" id="KW-0812">Transmembrane</keyword>
<evidence type="ECO:0000259" key="3">
    <source>
        <dbReference type="Pfam" id="PF16344"/>
    </source>
</evidence>
<evidence type="ECO:0000313" key="4">
    <source>
        <dbReference type="EMBL" id="SMC57494.1"/>
    </source>
</evidence>
<sequence>MKNSEQLKLRFEKYLAGHCTLEETQSLMDHFHLDEDSALLREMIVETLDVQDESYPFNPMIVELVAKVDTDLFLQIHAEDGGRSMYKHRALKLWYRIVAVAAIAALVFFGVHFFKTNDGTGIHPIRLTAKEIVPGSVGATLTLADGKTIELSNAVNGELARESGVVITKSSDGSLVYEIEQSSVELNRLNTLSTAKGQTYQVRLPDGSLVYLNAASSLTYKTSLIENGKRIVSLQGEGYFEIVKDKAHPFIVKTHNQEVEVLGTHFNISSYQDDAVEKTTLLEGSVKLSAFGNFRILKPGQQAKLIDGKMSVEETDTDLAIAWKDNKFVFESEPIERVMKLVERWYNVEVVYVGDKTLEKFTGNISRFDNISKVLQVVELTKTVHFKIEGRKIYVSK</sequence>
<dbReference type="InterPro" id="IPR032508">
    <property type="entry name" value="FecR_C"/>
</dbReference>
<gene>
    <name evidence="4" type="ORF">SAMN04488101_101347</name>
</gene>
<evidence type="ECO:0000259" key="2">
    <source>
        <dbReference type="Pfam" id="PF04773"/>
    </source>
</evidence>
<dbReference type="OrthoDB" id="1099963at2"/>